<feature type="domain" description="DUF4384" evidence="2">
    <location>
        <begin position="54"/>
        <end position="131"/>
    </location>
</feature>
<dbReference type="Proteomes" id="UP000287233">
    <property type="component" value="Chromosome"/>
</dbReference>
<evidence type="ECO:0000313" key="4">
    <source>
        <dbReference type="Proteomes" id="UP000287233"/>
    </source>
</evidence>
<dbReference type="PANTHER" id="PTHR36194">
    <property type="entry name" value="S-LAYER-LIKE PROTEIN"/>
    <property type="match status" value="1"/>
</dbReference>
<evidence type="ECO:0000259" key="2">
    <source>
        <dbReference type="Pfam" id="PF14326"/>
    </source>
</evidence>
<evidence type="ECO:0000313" key="3">
    <source>
        <dbReference type="EMBL" id="QAA76236.1"/>
    </source>
</evidence>
<evidence type="ECO:0000259" key="1">
    <source>
        <dbReference type="Pfam" id="PF08308"/>
    </source>
</evidence>
<evidence type="ECO:0008006" key="5">
    <source>
        <dbReference type="Google" id="ProtNLM"/>
    </source>
</evidence>
<dbReference type="AlphaFoldDB" id="A0A410FT82"/>
<name>A0A410FT82_BIPS1</name>
<dbReference type="PANTHER" id="PTHR36194:SF1">
    <property type="entry name" value="S-LAYER-LIKE PROTEIN"/>
    <property type="match status" value="1"/>
</dbReference>
<gene>
    <name evidence="3" type="ORF">BIP78_0470</name>
</gene>
<feature type="domain" description="PEGA" evidence="1">
    <location>
        <begin position="182"/>
        <end position="247"/>
    </location>
</feature>
<reference evidence="4" key="1">
    <citation type="submission" date="2018-12" db="EMBL/GenBank/DDBJ databases">
        <title>Complete genome sequence of an uncultured bacterium of the candidate phylum Bipolaricaulota.</title>
        <authorList>
            <person name="Kadnikov V.V."/>
            <person name="Mardanov A.V."/>
            <person name="Beletsky A.V."/>
            <person name="Frank Y.A."/>
            <person name="Karnachuk O.V."/>
            <person name="Ravin N.V."/>
        </authorList>
    </citation>
    <scope>NUCLEOTIDE SEQUENCE [LARGE SCALE GENOMIC DNA]</scope>
</reference>
<protein>
    <recommendedName>
        <fullName evidence="5">PEGA domain-containing protein</fullName>
    </recommendedName>
</protein>
<dbReference type="Pfam" id="PF08308">
    <property type="entry name" value="PEGA"/>
    <property type="match status" value="1"/>
</dbReference>
<dbReference type="EMBL" id="CP034928">
    <property type="protein sequence ID" value="QAA76236.1"/>
    <property type="molecule type" value="Genomic_DNA"/>
</dbReference>
<dbReference type="InterPro" id="IPR025493">
    <property type="entry name" value="DUF4384"/>
</dbReference>
<organism evidence="3 4">
    <name type="scientific">Bipolaricaulis sibiricus</name>
    <dbReference type="NCBI Taxonomy" id="2501609"/>
    <lineage>
        <taxon>Bacteria</taxon>
        <taxon>Candidatus Bipolaricaulota</taxon>
        <taxon>Candidatus Bipolaricaulia</taxon>
        <taxon>Candidatus Bipolaricaulales</taxon>
        <taxon>Candidatus Bipolaricaulaceae</taxon>
        <taxon>Candidatus Bipolaricaulis</taxon>
    </lineage>
</organism>
<dbReference type="Pfam" id="PF14326">
    <property type="entry name" value="DUF4384"/>
    <property type="match status" value="1"/>
</dbReference>
<proteinExistence type="predicted"/>
<accession>A0A410FT82</accession>
<sequence length="407" mass="42974">MTQLGRASVAVLLGILLAAGGLAAEEAKPVLPAGLIPTPDKPGIVLSLKTDKGVYAPGEALRLTFTLPRPAYVYVYNLTSAGRVQLIVPNRFLQDSFFPAGTHTLPTRGWVLRLTEPEGVEYLQLVASETPLSFYEAKGFEKDAFLVFTQPAAFAGTIQGLLGGNWGAVWTAYRVYKPKAYVSVTTVPPGAAVSVDGQAVGLSPVSTVVSPGRIRVQASRAGYETRSVQLTVTDGEEVHLSLTLSPSRPAWPPLRPTLPPSGGAPQIDVDASVGVAVGADSIALDLWVAGLGFGASVRPAPPRPDLTQPGPGGEYPWGPEVEAYLALWVPFGRGGALLLGGLSAQDMAWIPAWSPAAVRPQVVVEPEVWSQYRVTFGVGIGIVGDGWRGHVLWHNRRGPVLGFVLSI</sequence>
<dbReference type="KEGG" id="bih:BIP78_0470"/>
<dbReference type="InterPro" id="IPR013229">
    <property type="entry name" value="PEGA"/>
</dbReference>